<evidence type="ECO:0000256" key="1">
    <source>
        <dbReference type="ARBA" id="ARBA00004225"/>
    </source>
</evidence>
<keyword evidence="6" id="KW-0679">Respiratory chain</keyword>
<dbReference type="RefSeq" id="YP_009450457.1">
    <property type="nucleotide sequence ID" value="NC_036678.1"/>
</dbReference>
<dbReference type="PANTHER" id="PTHR11435:SF1">
    <property type="entry name" value="NADH-UBIQUINONE OXIDOREDUCTASE CHAIN 6"/>
    <property type="match status" value="1"/>
</dbReference>
<evidence type="ECO:0000256" key="16">
    <source>
        <dbReference type="SAM" id="Phobius"/>
    </source>
</evidence>
<evidence type="ECO:0000313" key="18">
    <source>
        <dbReference type="EMBL" id="QCI56379.1"/>
    </source>
</evidence>
<evidence type="ECO:0000256" key="6">
    <source>
        <dbReference type="ARBA" id="ARBA00022660"/>
    </source>
</evidence>
<evidence type="ECO:0000313" key="17">
    <source>
        <dbReference type="EMBL" id="ARH10880.1"/>
    </source>
</evidence>
<proteinExistence type="inferred from homology"/>
<evidence type="ECO:0000256" key="4">
    <source>
        <dbReference type="ARBA" id="ARBA00021095"/>
    </source>
</evidence>
<comment type="similarity">
    <text evidence="2">Belongs to the complex I subunit 6 family.</text>
</comment>
<evidence type="ECO:0000256" key="2">
    <source>
        <dbReference type="ARBA" id="ARBA00005698"/>
    </source>
</evidence>
<dbReference type="EMBL" id="MH817140">
    <property type="protein sequence ID" value="QCI56379.1"/>
    <property type="molecule type" value="Genomic_DNA"/>
</dbReference>
<dbReference type="GO" id="GO:0008137">
    <property type="term" value="F:NADH dehydrogenase (ubiquinone) activity"/>
    <property type="evidence" value="ECO:0007669"/>
    <property type="project" value="UniProtKB-EC"/>
</dbReference>
<keyword evidence="13 16" id="KW-0472">Membrane</keyword>
<evidence type="ECO:0000256" key="3">
    <source>
        <dbReference type="ARBA" id="ARBA00012944"/>
    </source>
</evidence>
<keyword evidence="9" id="KW-0249">Electron transport</keyword>
<evidence type="ECO:0000256" key="8">
    <source>
        <dbReference type="ARBA" id="ARBA00022967"/>
    </source>
</evidence>
<reference evidence="19" key="3">
    <citation type="submission" date="2019-05" db="EMBL/GenBank/DDBJ databases">
        <title>The complete mitochondrial genome of Stegobium paniceum from truffle.</title>
        <authorList>
            <person name="Park J."/>
        </authorList>
    </citation>
    <scope>NUCLEOTIDE SEQUENCE</scope>
</reference>
<dbReference type="CTD" id="4541"/>
<dbReference type="GO" id="GO:0031966">
    <property type="term" value="C:mitochondrial membrane"/>
    <property type="evidence" value="ECO:0007669"/>
    <property type="project" value="UniProtKB-SubCell"/>
</dbReference>
<keyword evidence="10 16" id="KW-1133">Transmembrane helix</keyword>
<accession>A0A343C0X9</accession>
<evidence type="ECO:0000256" key="14">
    <source>
        <dbReference type="ARBA" id="ARBA00031019"/>
    </source>
</evidence>
<protein>
    <recommendedName>
        <fullName evidence="4">NADH-ubiquinone oxidoreductase chain 6</fullName>
        <ecNumber evidence="3">7.1.1.2</ecNumber>
    </recommendedName>
    <alternativeName>
        <fullName evidence="14">NADH dehydrogenase subunit 6</fullName>
    </alternativeName>
</protein>
<sequence>MFLISLMLILSTLMFLTINHPLMMVIMLIIISTLTAMKLGTLYSTFWLSYMLFLVLVGGMLIIFIYMTSIAPNEKFKMNNKIFISIIMVFPLWFMNDFYTNYMYMNNLLMKANEMMMMKYINFPNVFLPTMMILYLILTLIVVVKITKINMGPLRQKY</sequence>
<comment type="catalytic activity">
    <reaction evidence="15">
        <text>a ubiquinone + NADH + 5 H(+)(in) = a ubiquinol + NAD(+) + 4 H(+)(out)</text>
        <dbReference type="Rhea" id="RHEA:29091"/>
        <dbReference type="Rhea" id="RHEA-COMP:9565"/>
        <dbReference type="Rhea" id="RHEA-COMP:9566"/>
        <dbReference type="ChEBI" id="CHEBI:15378"/>
        <dbReference type="ChEBI" id="CHEBI:16389"/>
        <dbReference type="ChEBI" id="CHEBI:17976"/>
        <dbReference type="ChEBI" id="CHEBI:57540"/>
        <dbReference type="ChEBI" id="CHEBI:57945"/>
        <dbReference type="EC" id="7.1.1.2"/>
    </reaction>
</comment>
<feature type="transmembrane region" description="Helical" evidence="16">
    <location>
        <begin position="82"/>
        <end position="105"/>
    </location>
</feature>
<name>A0A343C0X9_STEPN</name>
<keyword evidence="11" id="KW-0520">NAD</keyword>
<feature type="transmembrane region" description="Helical" evidence="16">
    <location>
        <begin position="7"/>
        <end position="34"/>
    </location>
</feature>
<evidence type="ECO:0000256" key="9">
    <source>
        <dbReference type="ARBA" id="ARBA00022982"/>
    </source>
</evidence>
<keyword evidence="5" id="KW-0813">Transport</keyword>
<keyword evidence="8" id="KW-1278">Translocase</keyword>
<evidence type="ECO:0000256" key="12">
    <source>
        <dbReference type="ARBA" id="ARBA00023128"/>
    </source>
</evidence>
<gene>
    <name evidence="17" type="primary">ND6</name>
    <name evidence="18" type="synonym">nad6</name>
</gene>
<keyword evidence="12 17" id="KW-0496">Mitochondrion</keyword>
<reference evidence="18" key="2">
    <citation type="submission" date="2018-08" db="EMBL/GenBank/DDBJ databases">
        <title>High-level phylogeny of Polyphaga (Insecta: Coleoptera) inferred from mitogenome sequences.</title>
        <authorList>
            <person name="Yuan M.-L."/>
        </authorList>
    </citation>
    <scope>NUCLEOTIDE SEQUENCE</scope>
</reference>
<reference evidence="17" key="1">
    <citation type="journal article" date="2016" name="Mitochondrial DNA Part B Resour">
        <title>The complete mitochondrial genome of Stegobium paniceum (Coleoptera: Anobiidae).</title>
        <authorList>
            <person name="Yang W.-J."/>
            <person name="Cai X.-Y."/>
            <person name="Xu K.-K."/>
            <person name="Cao Y."/>
            <person name="Meng Y.-L."/>
            <person name="Li C."/>
        </authorList>
    </citation>
    <scope>NUCLEOTIDE SEQUENCE</scope>
</reference>
<dbReference type="PANTHER" id="PTHR11435">
    <property type="entry name" value="NADH UBIQUINONE OXIDOREDUCTASE SUBUNIT ND6"/>
    <property type="match status" value="1"/>
</dbReference>
<dbReference type="EMBL" id="KX819317">
    <property type="protein sequence ID" value="ARH10880.1"/>
    <property type="molecule type" value="Genomic_DNA"/>
</dbReference>
<evidence type="ECO:0000256" key="5">
    <source>
        <dbReference type="ARBA" id="ARBA00022448"/>
    </source>
</evidence>
<keyword evidence="7 16" id="KW-0812">Transmembrane</keyword>
<evidence type="ECO:0000256" key="7">
    <source>
        <dbReference type="ARBA" id="ARBA00022692"/>
    </source>
</evidence>
<dbReference type="AlphaFoldDB" id="A0A343C0X9"/>
<organism evidence="17">
    <name type="scientific">Stegobium paniceum</name>
    <name type="common">Drugstore beetle</name>
    <dbReference type="NCBI Taxonomy" id="295656"/>
    <lineage>
        <taxon>Eukaryota</taxon>
        <taxon>Metazoa</taxon>
        <taxon>Ecdysozoa</taxon>
        <taxon>Arthropoda</taxon>
        <taxon>Hexapoda</taxon>
        <taxon>Insecta</taxon>
        <taxon>Pterygota</taxon>
        <taxon>Neoptera</taxon>
        <taxon>Endopterygota</taxon>
        <taxon>Coleoptera</taxon>
        <taxon>Polyphaga</taxon>
        <taxon>Bostrichiformia</taxon>
        <taxon>Ptinidae</taxon>
        <taxon>Anobiinae</taxon>
        <taxon>Stegobium</taxon>
    </lineage>
</organism>
<evidence type="ECO:0000256" key="10">
    <source>
        <dbReference type="ARBA" id="ARBA00022989"/>
    </source>
</evidence>
<dbReference type="EMBL" id="MK947052">
    <property type="protein sequence ID" value="QDH12152.1"/>
    <property type="molecule type" value="Genomic_DNA"/>
</dbReference>
<evidence type="ECO:0000313" key="19">
    <source>
        <dbReference type="EMBL" id="QDH12152.1"/>
    </source>
</evidence>
<evidence type="ECO:0000256" key="13">
    <source>
        <dbReference type="ARBA" id="ARBA00023136"/>
    </source>
</evidence>
<evidence type="ECO:0000256" key="11">
    <source>
        <dbReference type="ARBA" id="ARBA00023027"/>
    </source>
</evidence>
<comment type="subcellular location">
    <subcellularLocation>
        <location evidence="1">Mitochondrion membrane</location>
        <topology evidence="1">Multi-pass membrane protein</topology>
    </subcellularLocation>
</comment>
<feature type="transmembrane region" description="Helical" evidence="16">
    <location>
        <begin position="125"/>
        <end position="147"/>
    </location>
</feature>
<evidence type="ECO:0000256" key="15">
    <source>
        <dbReference type="ARBA" id="ARBA00049551"/>
    </source>
</evidence>
<dbReference type="GeneID" id="35448462"/>
<geneLocation type="mitochondrion" evidence="17"/>
<feature type="transmembrane region" description="Helical" evidence="16">
    <location>
        <begin position="46"/>
        <end position="70"/>
    </location>
</feature>
<dbReference type="EC" id="7.1.1.2" evidence="3"/>
<dbReference type="InterPro" id="IPR050269">
    <property type="entry name" value="ComplexI_Subunit6"/>
</dbReference>